<dbReference type="EMBL" id="GL883013">
    <property type="protein sequence ID" value="EGG20261.1"/>
    <property type="molecule type" value="Genomic_DNA"/>
</dbReference>
<dbReference type="AlphaFoldDB" id="F4PW97"/>
<organism evidence="2 3">
    <name type="scientific">Cavenderia fasciculata</name>
    <name type="common">Slime mold</name>
    <name type="synonym">Dictyostelium fasciculatum</name>
    <dbReference type="NCBI Taxonomy" id="261658"/>
    <lineage>
        <taxon>Eukaryota</taxon>
        <taxon>Amoebozoa</taxon>
        <taxon>Evosea</taxon>
        <taxon>Eumycetozoa</taxon>
        <taxon>Dictyostelia</taxon>
        <taxon>Acytosteliales</taxon>
        <taxon>Cavenderiaceae</taxon>
        <taxon>Cavenderia</taxon>
    </lineage>
</organism>
<dbReference type="OrthoDB" id="2735536at2759"/>
<dbReference type="GO" id="GO:0004029">
    <property type="term" value="F:aldehyde dehydrogenase (NAD+) activity"/>
    <property type="evidence" value="ECO:0007669"/>
    <property type="project" value="TreeGrafter"/>
</dbReference>
<protein>
    <recommendedName>
        <fullName evidence="1">NAD-dependent epimerase/dehydratase domain-containing protein</fullName>
    </recommendedName>
</protein>
<accession>F4PW97</accession>
<dbReference type="OMA" id="RAGWNTY"/>
<gene>
    <name evidence="2" type="ORF">DFA_07384</name>
</gene>
<dbReference type="KEGG" id="dfa:DFA_07384"/>
<dbReference type="InterPro" id="IPR001509">
    <property type="entry name" value="Epimerase_deHydtase"/>
</dbReference>
<dbReference type="InterPro" id="IPR036291">
    <property type="entry name" value="NAD(P)-bd_dom_sf"/>
</dbReference>
<dbReference type="SUPFAM" id="SSF51735">
    <property type="entry name" value="NAD(P)-binding Rossmann-fold domains"/>
    <property type="match status" value="1"/>
</dbReference>
<dbReference type="Proteomes" id="UP000007797">
    <property type="component" value="Unassembled WGS sequence"/>
</dbReference>
<dbReference type="RefSeq" id="XP_004367244.1">
    <property type="nucleotide sequence ID" value="XM_004367187.1"/>
</dbReference>
<proteinExistence type="predicted"/>
<feature type="domain" description="NAD-dependent epimerase/dehydratase" evidence="1">
    <location>
        <begin position="4"/>
        <end position="212"/>
    </location>
</feature>
<reference evidence="3" key="1">
    <citation type="journal article" date="2011" name="Genome Res.">
        <title>Phylogeny-wide analysis of social amoeba genomes highlights ancient origins for complex intercellular communication.</title>
        <authorList>
            <person name="Heidel A.J."/>
            <person name="Lawal H.M."/>
            <person name="Felder M."/>
            <person name="Schilde C."/>
            <person name="Helps N.R."/>
            <person name="Tunggal B."/>
            <person name="Rivero F."/>
            <person name="John U."/>
            <person name="Schleicher M."/>
            <person name="Eichinger L."/>
            <person name="Platzer M."/>
            <person name="Noegel A.A."/>
            <person name="Schaap P."/>
            <person name="Gloeckner G."/>
        </authorList>
    </citation>
    <scope>NUCLEOTIDE SEQUENCE [LARGE SCALE GENOMIC DNA]</scope>
    <source>
        <strain evidence="3">SH3</strain>
    </source>
</reference>
<dbReference type="InterPro" id="IPR051783">
    <property type="entry name" value="NAD(P)-dependent_oxidoreduct"/>
</dbReference>
<dbReference type="Pfam" id="PF01370">
    <property type="entry name" value="Epimerase"/>
    <property type="match status" value="1"/>
</dbReference>
<keyword evidence="3" id="KW-1185">Reference proteome</keyword>
<dbReference type="Gene3D" id="3.40.50.720">
    <property type="entry name" value="NAD(P)-binding Rossmann-like Domain"/>
    <property type="match status" value="1"/>
</dbReference>
<sequence length="293" mass="32422">MPNVLVLGSGLIGFDVALAFVAKGYKVYTTTRSQSKADRLNQLEIQPIIVNTIQETGKWESIARKADIIVEALADYSDRQTAHIVADLLTKIKQKRELAVHIVYTSGIWIWGASQVEPIEESTPILQNTFTRGRLDVQDKYLKIGGSVILPSLVYGRDGGLSNDYFKQVLAQKGVTFFGTEDTWTPFVHASDLAQLYVLVAESPRLTTGQIYVGSVTNEKRSDIINAIANSLGLPKPAITYVQGSTDYEKCLGLSQKFSNRKGKQLGWNPVQPSISDDPKRYLDSFQAFSKSN</sequence>
<evidence type="ECO:0000313" key="2">
    <source>
        <dbReference type="EMBL" id="EGG20261.1"/>
    </source>
</evidence>
<dbReference type="GeneID" id="14872095"/>
<dbReference type="PANTHER" id="PTHR48079">
    <property type="entry name" value="PROTEIN YEEZ"/>
    <property type="match status" value="1"/>
</dbReference>
<evidence type="ECO:0000259" key="1">
    <source>
        <dbReference type="Pfam" id="PF01370"/>
    </source>
</evidence>
<evidence type="ECO:0000313" key="3">
    <source>
        <dbReference type="Proteomes" id="UP000007797"/>
    </source>
</evidence>
<name>F4PW97_CACFS</name>
<dbReference type="GO" id="GO:0005737">
    <property type="term" value="C:cytoplasm"/>
    <property type="evidence" value="ECO:0007669"/>
    <property type="project" value="TreeGrafter"/>
</dbReference>
<dbReference type="PANTHER" id="PTHR48079:SF3">
    <property type="entry name" value="NAD-DEPENDENT EPIMERASE_DEHYDRATASE DOMAIN-CONTAINING PROTEIN"/>
    <property type="match status" value="1"/>
</dbReference>